<dbReference type="EMBL" id="DS113257">
    <property type="protein sequence ID" value="EAY15352.1"/>
    <property type="molecule type" value="Genomic_DNA"/>
</dbReference>
<keyword evidence="5" id="KW-1185">Reference proteome</keyword>
<dbReference type="PROSITE" id="PS50088">
    <property type="entry name" value="ANK_REPEAT"/>
    <property type="match status" value="5"/>
</dbReference>
<dbReference type="Pfam" id="PF12796">
    <property type="entry name" value="Ank_2"/>
    <property type="match status" value="2"/>
</dbReference>
<dbReference type="SMR" id="A2DW51"/>
<name>A2DW51_TRIV3</name>
<evidence type="ECO:0000313" key="5">
    <source>
        <dbReference type="Proteomes" id="UP000001542"/>
    </source>
</evidence>
<dbReference type="PRINTS" id="PR01415">
    <property type="entry name" value="ANKYRIN"/>
</dbReference>
<dbReference type="SUPFAM" id="SSF48403">
    <property type="entry name" value="Ankyrin repeat"/>
    <property type="match status" value="1"/>
</dbReference>
<evidence type="ECO:0000313" key="4">
    <source>
        <dbReference type="EMBL" id="EAY15352.1"/>
    </source>
</evidence>
<sequence>MMRRGGIDPSSLFLACEGGDFRSVGQLLNMGINPNIADSKGVTPLHIASRIGSIKIVEQLIDSGADPNAQTQMGETPLHHAAMNGHDRVVDILLKSGADASIEDAGGARALDYADFRGYDSLSSYLLPKSVPKNVTPETFFQMIDDNDLAGIQFALAAGVDPNYFDGEDYPVHYAMRSGHGEIALALINGGASIETRSNGSTALHVAAHRGLQTLVKVLLKRGADINDRNSINGNTPLLFAMKNGKKETSRLLLQHGADVMVQNFSGTSPLSEAIRSPHGDWISLFSETGALRRVNRDLLLTLCVQSNKTTMAFSLSVANGNFKEFRFISDKAEPKQLRVLAESENVFETLSMINDQARLGRVPQCIEIIDSL</sequence>
<dbReference type="RefSeq" id="XP_001327575.1">
    <property type="nucleotide sequence ID" value="XM_001327540.1"/>
</dbReference>
<reference evidence="4" key="2">
    <citation type="journal article" date="2007" name="Science">
        <title>Draft genome sequence of the sexually transmitted pathogen Trichomonas vaginalis.</title>
        <authorList>
            <person name="Carlton J.M."/>
            <person name="Hirt R.P."/>
            <person name="Silva J.C."/>
            <person name="Delcher A.L."/>
            <person name="Schatz M."/>
            <person name="Zhao Q."/>
            <person name="Wortman J.R."/>
            <person name="Bidwell S.L."/>
            <person name="Alsmark U.C.M."/>
            <person name="Besteiro S."/>
            <person name="Sicheritz-Ponten T."/>
            <person name="Noel C.J."/>
            <person name="Dacks J.B."/>
            <person name="Foster P.G."/>
            <person name="Simillion C."/>
            <person name="Van de Peer Y."/>
            <person name="Miranda-Saavedra D."/>
            <person name="Barton G.J."/>
            <person name="Westrop G.D."/>
            <person name="Mueller S."/>
            <person name="Dessi D."/>
            <person name="Fiori P.L."/>
            <person name="Ren Q."/>
            <person name="Paulsen I."/>
            <person name="Zhang H."/>
            <person name="Bastida-Corcuera F.D."/>
            <person name="Simoes-Barbosa A."/>
            <person name="Brown M.T."/>
            <person name="Hayes R.D."/>
            <person name="Mukherjee M."/>
            <person name="Okumura C.Y."/>
            <person name="Schneider R."/>
            <person name="Smith A.J."/>
            <person name="Vanacova S."/>
            <person name="Villalvazo M."/>
            <person name="Haas B.J."/>
            <person name="Pertea M."/>
            <person name="Feldblyum T.V."/>
            <person name="Utterback T.R."/>
            <person name="Shu C.L."/>
            <person name="Osoegawa K."/>
            <person name="de Jong P.J."/>
            <person name="Hrdy I."/>
            <person name="Horvathova L."/>
            <person name="Zubacova Z."/>
            <person name="Dolezal P."/>
            <person name="Malik S.B."/>
            <person name="Logsdon J.M. Jr."/>
            <person name="Henze K."/>
            <person name="Gupta A."/>
            <person name="Wang C.C."/>
            <person name="Dunne R.L."/>
            <person name="Upcroft J.A."/>
            <person name="Upcroft P."/>
            <person name="White O."/>
            <person name="Salzberg S.L."/>
            <person name="Tang P."/>
            <person name="Chiu C.-H."/>
            <person name="Lee Y.-S."/>
            <person name="Embley T.M."/>
            <person name="Coombs G.H."/>
            <person name="Mottram J.C."/>
            <person name="Tachezy J."/>
            <person name="Fraser-Liggett C.M."/>
            <person name="Johnson P.J."/>
        </authorList>
    </citation>
    <scope>NUCLEOTIDE SEQUENCE [LARGE SCALE GENOMIC DNA]</scope>
    <source>
        <strain evidence="4">G3</strain>
    </source>
</reference>
<dbReference type="VEuPathDB" id="TrichDB:TVAG_224280"/>
<evidence type="ECO:0000256" key="1">
    <source>
        <dbReference type="ARBA" id="ARBA00022737"/>
    </source>
</evidence>
<organism evidence="4 5">
    <name type="scientific">Trichomonas vaginalis (strain ATCC PRA-98 / G3)</name>
    <dbReference type="NCBI Taxonomy" id="412133"/>
    <lineage>
        <taxon>Eukaryota</taxon>
        <taxon>Metamonada</taxon>
        <taxon>Parabasalia</taxon>
        <taxon>Trichomonadida</taxon>
        <taxon>Trichomonadidae</taxon>
        <taxon>Trichomonas</taxon>
    </lineage>
</organism>
<feature type="repeat" description="ANK" evidence="3">
    <location>
        <begin position="199"/>
        <end position="231"/>
    </location>
</feature>
<dbReference type="Pfam" id="PF00023">
    <property type="entry name" value="Ank"/>
    <property type="match status" value="1"/>
</dbReference>
<feature type="repeat" description="ANK" evidence="3">
    <location>
        <begin position="73"/>
        <end position="105"/>
    </location>
</feature>
<dbReference type="STRING" id="5722.A2DW51"/>
<dbReference type="Proteomes" id="UP000001542">
    <property type="component" value="Unassembled WGS sequence"/>
</dbReference>
<dbReference type="VEuPathDB" id="TrichDB:TVAGG3_0804820"/>
<accession>A2DW51</accession>
<dbReference type="PANTHER" id="PTHR24171">
    <property type="entry name" value="ANKYRIN REPEAT DOMAIN-CONTAINING PROTEIN 39-RELATED"/>
    <property type="match status" value="1"/>
</dbReference>
<dbReference type="Gene3D" id="1.25.40.20">
    <property type="entry name" value="Ankyrin repeat-containing domain"/>
    <property type="match status" value="2"/>
</dbReference>
<dbReference type="InterPro" id="IPR002110">
    <property type="entry name" value="Ankyrin_rpt"/>
</dbReference>
<reference evidence="4" key="1">
    <citation type="submission" date="2006-10" db="EMBL/GenBank/DDBJ databases">
        <authorList>
            <person name="Amadeo P."/>
            <person name="Zhao Q."/>
            <person name="Wortman J."/>
            <person name="Fraser-Liggett C."/>
            <person name="Carlton J."/>
        </authorList>
    </citation>
    <scope>NUCLEOTIDE SEQUENCE</scope>
    <source>
        <strain evidence="4">G3</strain>
    </source>
</reference>
<dbReference type="eggNOG" id="KOG4177">
    <property type="taxonomic scope" value="Eukaryota"/>
</dbReference>
<dbReference type="OrthoDB" id="194358at2759"/>
<feature type="repeat" description="ANK" evidence="3">
    <location>
        <begin position="40"/>
        <end position="72"/>
    </location>
</feature>
<keyword evidence="2 3" id="KW-0040">ANK repeat</keyword>
<dbReference type="InParanoid" id="A2DW51"/>
<dbReference type="PANTHER" id="PTHR24171:SF9">
    <property type="entry name" value="ANKYRIN REPEAT DOMAIN-CONTAINING PROTEIN 39"/>
    <property type="match status" value="1"/>
</dbReference>
<dbReference type="SMART" id="SM00248">
    <property type="entry name" value="ANK"/>
    <property type="match status" value="6"/>
</dbReference>
<gene>
    <name evidence="4" type="ORF">TVAG_224280</name>
</gene>
<dbReference type="AlphaFoldDB" id="A2DW51"/>
<dbReference type="KEGG" id="tva:4773355"/>
<feature type="repeat" description="ANK" evidence="3">
    <location>
        <begin position="167"/>
        <end position="199"/>
    </location>
</feature>
<evidence type="ECO:0000256" key="3">
    <source>
        <dbReference type="PROSITE-ProRule" id="PRU00023"/>
    </source>
</evidence>
<dbReference type="PROSITE" id="PS50297">
    <property type="entry name" value="ANK_REP_REGION"/>
    <property type="match status" value="4"/>
</dbReference>
<evidence type="ECO:0000256" key="2">
    <source>
        <dbReference type="ARBA" id="ARBA00023043"/>
    </source>
</evidence>
<protein>
    <submittedName>
        <fullName evidence="4">Uncharacterized protein</fullName>
    </submittedName>
</protein>
<proteinExistence type="predicted"/>
<feature type="repeat" description="ANK" evidence="3">
    <location>
        <begin position="233"/>
        <end position="265"/>
    </location>
</feature>
<dbReference type="InterPro" id="IPR036770">
    <property type="entry name" value="Ankyrin_rpt-contain_sf"/>
</dbReference>
<keyword evidence="1" id="KW-0677">Repeat</keyword>